<name>A0A803MJX3_CHEQI</name>
<dbReference type="Gramene" id="AUR62030706-RA">
    <property type="protein sequence ID" value="AUR62030706-RA:cds"/>
    <property type="gene ID" value="AUR62030706"/>
</dbReference>
<reference evidence="2" key="1">
    <citation type="journal article" date="2017" name="Nature">
        <title>The genome of Chenopodium quinoa.</title>
        <authorList>
            <person name="Jarvis D.E."/>
            <person name="Ho Y.S."/>
            <person name="Lightfoot D.J."/>
            <person name="Schmoeckel S.M."/>
            <person name="Li B."/>
            <person name="Borm T.J.A."/>
            <person name="Ohyanagi H."/>
            <person name="Mineta K."/>
            <person name="Michell C.T."/>
            <person name="Saber N."/>
            <person name="Kharbatia N.M."/>
            <person name="Rupper R.R."/>
            <person name="Sharp A.R."/>
            <person name="Dally N."/>
            <person name="Boughton B.A."/>
            <person name="Woo Y.H."/>
            <person name="Gao G."/>
            <person name="Schijlen E.G.W.M."/>
            <person name="Guo X."/>
            <person name="Momin A.A."/>
            <person name="Negrao S."/>
            <person name="Al-Babili S."/>
            <person name="Gehring C."/>
            <person name="Roessner U."/>
            <person name="Jung C."/>
            <person name="Murphy K."/>
            <person name="Arold S.T."/>
            <person name="Gojobori T."/>
            <person name="van der Linden C.G."/>
            <person name="van Loo E.N."/>
            <person name="Jellen E.N."/>
            <person name="Maughan P.J."/>
            <person name="Tester M."/>
        </authorList>
    </citation>
    <scope>NUCLEOTIDE SEQUENCE [LARGE SCALE GENOMIC DNA]</scope>
    <source>
        <strain evidence="2">cv. PI 614886</strain>
    </source>
</reference>
<dbReference type="InterPro" id="IPR036249">
    <property type="entry name" value="Thioredoxin-like_sf"/>
</dbReference>
<dbReference type="Pfam" id="PF00462">
    <property type="entry name" value="Glutaredoxin"/>
    <property type="match status" value="1"/>
</dbReference>
<dbReference type="AlphaFoldDB" id="A0A803MJX3"/>
<dbReference type="CDD" id="cd03031">
    <property type="entry name" value="GRX_GRX_like"/>
    <property type="match status" value="1"/>
</dbReference>
<evidence type="ECO:0000259" key="1">
    <source>
        <dbReference type="Pfam" id="PF00462"/>
    </source>
</evidence>
<dbReference type="PROSITE" id="PS51354">
    <property type="entry name" value="GLUTAREDOXIN_2"/>
    <property type="match status" value="1"/>
</dbReference>
<keyword evidence="3" id="KW-1185">Reference proteome</keyword>
<evidence type="ECO:0000313" key="2">
    <source>
        <dbReference type="EnsemblPlants" id="AUR62030706-RA:cds"/>
    </source>
</evidence>
<feature type="domain" description="Glutaredoxin" evidence="1">
    <location>
        <begin position="126"/>
        <end position="192"/>
    </location>
</feature>
<dbReference type="EnsemblPlants" id="AUR62030706-RA">
    <property type="protein sequence ID" value="AUR62030706-RA:cds"/>
    <property type="gene ID" value="AUR62030706"/>
</dbReference>
<dbReference type="InterPro" id="IPR002109">
    <property type="entry name" value="Glutaredoxin"/>
</dbReference>
<dbReference type="Pfam" id="PF23733">
    <property type="entry name" value="GRXCR1-2_C"/>
    <property type="match status" value="1"/>
</dbReference>
<sequence length="277" mass="31337">MKSIIKSKFLKRFTSIPSIYTSKQNAVPVSVYRDHPERLSSSRNLQKPPNNLQQENITNNNLALGSKNNGHIISSGDDLLNSNKEVDVFEDCECGTNDQEDEEDVECTKNLNNFQEICPPEGSDKVVLYTTSLRGIRKTYEDCNAIKFLLDSFRVVYSERDVSMHLKFRDELWEVLEDRVLPPRLFIKGRYIGGADEVLMLHEAGMLKKMLQGIPVSDLSSDVKCCQCGGFRFLLCSDCNGSCKIYKGDQEDDKGSLFVRCTKCNENGLIKCPPCSY</sequence>
<protein>
    <recommendedName>
        <fullName evidence="1">Glutaredoxin domain-containing protein</fullName>
    </recommendedName>
</protein>
<reference evidence="2" key="2">
    <citation type="submission" date="2021-03" db="UniProtKB">
        <authorList>
            <consortium name="EnsemblPlants"/>
        </authorList>
    </citation>
    <scope>IDENTIFICATION</scope>
</reference>
<dbReference type="Proteomes" id="UP000596660">
    <property type="component" value="Unplaced"/>
</dbReference>
<dbReference type="PANTHER" id="PTHR45669:SF14">
    <property type="entry name" value="EMB|CAB81925.1-RELATED"/>
    <property type="match status" value="1"/>
</dbReference>
<accession>A0A803MJX3</accession>
<evidence type="ECO:0000313" key="3">
    <source>
        <dbReference type="Proteomes" id="UP000596660"/>
    </source>
</evidence>
<dbReference type="Gene3D" id="3.40.30.10">
    <property type="entry name" value="Glutaredoxin"/>
    <property type="match status" value="1"/>
</dbReference>
<dbReference type="SUPFAM" id="SSF52833">
    <property type="entry name" value="Thioredoxin-like"/>
    <property type="match status" value="1"/>
</dbReference>
<proteinExistence type="predicted"/>
<dbReference type="PANTHER" id="PTHR45669">
    <property type="entry name" value="GLUTAREDOXIN DOMAIN-CONTAINING CYSTEINE-RICH PROTEIN CG12206-RELATED"/>
    <property type="match status" value="1"/>
</dbReference>
<organism evidence="2 3">
    <name type="scientific">Chenopodium quinoa</name>
    <name type="common">Quinoa</name>
    <dbReference type="NCBI Taxonomy" id="63459"/>
    <lineage>
        <taxon>Eukaryota</taxon>
        <taxon>Viridiplantae</taxon>
        <taxon>Streptophyta</taxon>
        <taxon>Embryophyta</taxon>
        <taxon>Tracheophyta</taxon>
        <taxon>Spermatophyta</taxon>
        <taxon>Magnoliopsida</taxon>
        <taxon>eudicotyledons</taxon>
        <taxon>Gunneridae</taxon>
        <taxon>Pentapetalae</taxon>
        <taxon>Caryophyllales</taxon>
        <taxon>Chenopodiaceae</taxon>
        <taxon>Chenopodioideae</taxon>
        <taxon>Atripliceae</taxon>
        <taxon>Chenopodium</taxon>
    </lineage>
</organism>